<accession>A0A2A4G234</accession>
<evidence type="ECO:0000256" key="1">
    <source>
        <dbReference type="SAM" id="MobiDB-lite"/>
    </source>
</evidence>
<dbReference type="Proteomes" id="UP000219559">
    <property type="component" value="Unassembled WGS sequence"/>
</dbReference>
<feature type="compositionally biased region" description="Polar residues" evidence="1">
    <location>
        <begin position="70"/>
        <end position="79"/>
    </location>
</feature>
<comment type="caution">
    <text evidence="2">The sequence shown here is derived from an EMBL/GenBank/DDBJ whole genome shotgun (WGS) entry which is preliminary data.</text>
</comment>
<dbReference type="AlphaFoldDB" id="A0A2A4G234"/>
<evidence type="ECO:0000313" key="3">
    <source>
        <dbReference type="Proteomes" id="UP000219559"/>
    </source>
</evidence>
<keyword evidence="3" id="KW-1185">Reference proteome</keyword>
<organism evidence="2 3">
    <name type="scientific">Sediminicola luteus</name>
    <dbReference type="NCBI Taxonomy" id="319238"/>
    <lineage>
        <taxon>Bacteria</taxon>
        <taxon>Pseudomonadati</taxon>
        <taxon>Bacteroidota</taxon>
        <taxon>Flavobacteriia</taxon>
        <taxon>Flavobacteriales</taxon>
        <taxon>Flavobacteriaceae</taxon>
        <taxon>Sediminicola</taxon>
    </lineage>
</organism>
<dbReference type="EMBL" id="NBWU01000007">
    <property type="protein sequence ID" value="PCE63039.1"/>
    <property type="molecule type" value="Genomic_DNA"/>
</dbReference>
<name>A0A2A4G234_9FLAO</name>
<proteinExistence type="predicted"/>
<protein>
    <submittedName>
        <fullName evidence="2">Uncharacterized protein</fullName>
    </submittedName>
</protein>
<gene>
    <name evidence="2" type="ORF">B7P33_17350</name>
</gene>
<feature type="region of interest" description="Disordered" evidence="1">
    <location>
        <begin position="131"/>
        <end position="153"/>
    </location>
</feature>
<reference evidence="2 3" key="1">
    <citation type="submission" date="2017-04" db="EMBL/GenBank/DDBJ databases">
        <title>A new member of the family Flavobacteriaceae isolated from ascidians.</title>
        <authorList>
            <person name="Chen L."/>
        </authorList>
    </citation>
    <scope>NUCLEOTIDE SEQUENCE [LARGE SCALE GENOMIC DNA]</scope>
    <source>
        <strain evidence="2 3">HQA918</strain>
    </source>
</reference>
<feature type="region of interest" description="Disordered" evidence="1">
    <location>
        <begin position="52"/>
        <end position="89"/>
    </location>
</feature>
<evidence type="ECO:0000313" key="2">
    <source>
        <dbReference type="EMBL" id="PCE63039.1"/>
    </source>
</evidence>
<sequence length="153" mass="17234">MTFYIFAHGMSYFARFKAFLLLGITAIMVVHSSVPHDFHVHQATEHGTHSHTLVDHHHHHHDHSTEDLSNTSHGHPAQQSYHSHSDHSHEYVLSGKTQLKKLKLTQYLLPRPNAVSTLEFFKTQKGSFTLWNLPKPDEPDGNSGAPRAPPALG</sequence>